<keyword evidence="3" id="KW-1185">Reference proteome</keyword>
<feature type="domain" description="5-hmdU DNA kinase helical" evidence="1">
    <location>
        <begin position="46"/>
        <end position="323"/>
    </location>
</feature>
<gene>
    <name evidence="2" type="ORF">NRB56_28250</name>
</gene>
<comment type="caution">
    <text evidence="2">The sequence shown here is derived from an EMBL/GenBank/DDBJ whole genome shotgun (WGS) entry which is preliminary data.</text>
</comment>
<organism evidence="2 3">
    <name type="scientific">Nocardia aurantia</name>
    <dbReference type="NCBI Taxonomy" id="2585199"/>
    <lineage>
        <taxon>Bacteria</taxon>
        <taxon>Bacillati</taxon>
        <taxon>Actinomycetota</taxon>
        <taxon>Actinomycetes</taxon>
        <taxon>Mycobacteriales</taxon>
        <taxon>Nocardiaceae</taxon>
        <taxon>Nocardia</taxon>
    </lineage>
</organism>
<dbReference type="Proteomes" id="UP000431401">
    <property type="component" value="Unassembled WGS sequence"/>
</dbReference>
<evidence type="ECO:0000313" key="3">
    <source>
        <dbReference type="Proteomes" id="UP000431401"/>
    </source>
</evidence>
<sequence length="353" mass="39463">MVAAAVATQGEFDLGVSANSAAPSRGTYRAVMPGGLRIAGRTLHPTPVFDTYWHFAAHRQSIYEARLAGKPGPWTDDPVLRRHRFTNCYRAADRVSQYLIREVSYRGAQDLDEVVFRTLLFKLFNRVSTWQLLTAAFGTVSWREFDLRAYDEVLTAAFAGGTKLYSAAYVVPPPRLGADRKHTNHLRLLQHMMTSGLADSLAACTSLQQVFAALLGYPAMGDFLAYQFAIDLNYSSALDFDEMEFVVPGPGARDGIRKCFGPEADGIEAEVIRYMAEHQVEHFARLGLTFNGLRGRRPLQLIDCQNLFCEVDKYARVMHPDIAGHSGRTRIKQLFAPVPERVGAWFPPKWDLG</sequence>
<protein>
    <recommendedName>
        <fullName evidence="1">5-hmdU DNA kinase helical domain-containing protein</fullName>
    </recommendedName>
</protein>
<evidence type="ECO:0000259" key="1">
    <source>
        <dbReference type="Pfam" id="PF18723"/>
    </source>
</evidence>
<dbReference type="AlphaFoldDB" id="A0A7K0DPC8"/>
<accession>A0A7K0DPC8</accession>
<name>A0A7K0DPC8_9NOCA</name>
<dbReference type="InterPro" id="IPR040684">
    <property type="entry name" value="HMUDK_hel"/>
</dbReference>
<reference evidence="2 3" key="1">
    <citation type="submission" date="2019-10" db="EMBL/GenBank/DDBJ databases">
        <title>Nocardia macrotermitis sp. nov. and Nocardia aurantia sp. nov., isolated from the gut of fungus growing-termite Macrotermes natalensis.</title>
        <authorList>
            <person name="Benndorf R."/>
            <person name="Schwitalla J."/>
            <person name="Martin K."/>
            <person name="De Beer W."/>
            <person name="Kaster A.-K."/>
            <person name="Vollmers J."/>
            <person name="Poulsen M."/>
            <person name="Beemelmanns C."/>
        </authorList>
    </citation>
    <scope>NUCLEOTIDE SEQUENCE [LARGE SCALE GENOMIC DNA]</scope>
    <source>
        <strain evidence="2 3">RB56</strain>
    </source>
</reference>
<dbReference type="EMBL" id="WEGI01000005">
    <property type="protein sequence ID" value="MQY27242.1"/>
    <property type="molecule type" value="Genomic_DNA"/>
</dbReference>
<dbReference type="Pfam" id="PF18723">
    <property type="entry name" value="HMUDK_hel"/>
    <property type="match status" value="1"/>
</dbReference>
<evidence type="ECO:0000313" key="2">
    <source>
        <dbReference type="EMBL" id="MQY27242.1"/>
    </source>
</evidence>
<proteinExistence type="predicted"/>